<reference evidence="1 2" key="1">
    <citation type="submission" date="2022-11" db="EMBL/GenBank/DDBJ databases">
        <title>Spartinivicinus poritis sp. nov., isolated from scleractinian coral Porites lutea.</title>
        <authorList>
            <person name="Zhang G."/>
            <person name="Cai L."/>
            <person name="Wei Q."/>
        </authorList>
    </citation>
    <scope>NUCLEOTIDE SEQUENCE [LARGE SCALE GENOMIC DNA]</scope>
    <source>
        <strain evidence="1 2">A2-2</strain>
    </source>
</reference>
<proteinExistence type="predicted"/>
<accession>A0ABT5UJL8</accession>
<evidence type="ECO:0000313" key="1">
    <source>
        <dbReference type="EMBL" id="MDE1465717.1"/>
    </source>
</evidence>
<organism evidence="1 2">
    <name type="scientific">Spartinivicinus poritis</name>
    <dbReference type="NCBI Taxonomy" id="2994640"/>
    <lineage>
        <taxon>Bacteria</taxon>
        <taxon>Pseudomonadati</taxon>
        <taxon>Pseudomonadota</taxon>
        <taxon>Gammaproteobacteria</taxon>
        <taxon>Oceanospirillales</taxon>
        <taxon>Zooshikellaceae</taxon>
        <taxon>Spartinivicinus</taxon>
    </lineage>
</organism>
<name>A0ABT5UJL8_9GAMM</name>
<dbReference type="Proteomes" id="UP001528823">
    <property type="component" value="Unassembled WGS sequence"/>
</dbReference>
<protein>
    <submittedName>
        <fullName evidence="1">Uncharacterized protein</fullName>
    </submittedName>
</protein>
<evidence type="ECO:0000313" key="2">
    <source>
        <dbReference type="Proteomes" id="UP001528823"/>
    </source>
</evidence>
<gene>
    <name evidence="1" type="ORF">ORQ98_27515</name>
</gene>
<dbReference type="EMBL" id="JAPMOU010000080">
    <property type="protein sequence ID" value="MDE1465717.1"/>
    <property type="molecule type" value="Genomic_DNA"/>
</dbReference>
<keyword evidence="2" id="KW-1185">Reference proteome</keyword>
<sequence>MIKLKREEDDKILGKQQWWDVGLNYEALVSFDSELCSISVSDSSKTDISEVVANLLNFKFKKNYKVNYGMSCCYIEVPVSELISVLNEIGYLIEAR</sequence>
<comment type="caution">
    <text evidence="1">The sequence shown here is derived from an EMBL/GenBank/DDBJ whole genome shotgun (WGS) entry which is preliminary data.</text>
</comment>
<dbReference type="RefSeq" id="WP_274692021.1">
    <property type="nucleotide sequence ID" value="NZ_JAPMOU010000080.1"/>
</dbReference>